<dbReference type="PANTHER" id="PTHR10830:SF0">
    <property type="entry name" value="DOLICHYL-DIPHOSPHOOLIGOSACCHARIDE--PROTEIN GLYCOSYLTRANSFERASE 48 KDA SUBUNIT"/>
    <property type="match status" value="1"/>
</dbReference>
<evidence type="ECO:0000259" key="1">
    <source>
        <dbReference type="Pfam" id="PF23358"/>
    </source>
</evidence>
<accession>A0A5D2PXB7</accession>
<evidence type="ECO:0000313" key="2">
    <source>
        <dbReference type="EMBL" id="TYI20493.1"/>
    </source>
</evidence>
<dbReference type="PANTHER" id="PTHR10830">
    <property type="entry name" value="DOLICHYL-DIPHOSPHOOLIGOSACCHARIDE--PROTEIN GLYCOSYLTRANSFERASE 48 KDA SUBUNIT"/>
    <property type="match status" value="1"/>
</dbReference>
<evidence type="ECO:0000313" key="3">
    <source>
        <dbReference type="Proteomes" id="UP000322667"/>
    </source>
</evidence>
<dbReference type="EMBL" id="CM017616">
    <property type="protein sequence ID" value="TYI20493.1"/>
    <property type="molecule type" value="Genomic_DNA"/>
</dbReference>
<dbReference type="EMBL" id="CM017616">
    <property type="protein sequence ID" value="TYI20490.1"/>
    <property type="molecule type" value="Genomic_DNA"/>
</dbReference>
<feature type="domain" description="OST48 middle" evidence="1">
    <location>
        <begin position="50"/>
        <end position="87"/>
    </location>
</feature>
<reference evidence="2 3" key="1">
    <citation type="submission" date="2019-07" db="EMBL/GenBank/DDBJ databases">
        <title>WGS assembly of Gossypium tomentosum.</title>
        <authorList>
            <person name="Chen Z.J."/>
            <person name="Sreedasyam A."/>
            <person name="Ando A."/>
            <person name="Song Q."/>
            <person name="De L."/>
            <person name="Hulse-Kemp A."/>
            <person name="Ding M."/>
            <person name="Ye W."/>
            <person name="Kirkbride R."/>
            <person name="Jenkins J."/>
            <person name="Plott C."/>
            <person name="Lovell J."/>
            <person name="Lin Y.-M."/>
            <person name="Vaughn R."/>
            <person name="Liu B."/>
            <person name="Li W."/>
            <person name="Simpson S."/>
            <person name="Scheffler B."/>
            <person name="Saski C."/>
            <person name="Grover C."/>
            <person name="Hu G."/>
            <person name="Conover J."/>
            <person name="Carlson J."/>
            <person name="Shu S."/>
            <person name="Boston L."/>
            <person name="Williams M."/>
            <person name="Peterson D."/>
            <person name="Mcgee K."/>
            <person name="Jones D."/>
            <person name="Wendel J."/>
            <person name="Stelly D."/>
            <person name="Grimwood J."/>
            <person name="Schmutz J."/>
        </authorList>
    </citation>
    <scope>NUCLEOTIDE SEQUENCE [LARGE SCALE GENOMIC DNA]</scope>
    <source>
        <strain evidence="2">7179.01</strain>
    </source>
</reference>
<dbReference type="InterPro" id="IPR055459">
    <property type="entry name" value="OST48_MD"/>
</dbReference>
<dbReference type="AlphaFoldDB" id="A0A5D2PXB7"/>
<gene>
    <name evidence="2" type="ORF">ES332_A07G241900v1</name>
</gene>
<proteinExistence type="predicted"/>
<organism evidence="2 3">
    <name type="scientific">Gossypium tomentosum</name>
    <name type="common">Hawaiian cotton</name>
    <name type="synonym">Gossypium sandvicense</name>
    <dbReference type="NCBI Taxonomy" id="34277"/>
    <lineage>
        <taxon>Eukaryota</taxon>
        <taxon>Viridiplantae</taxon>
        <taxon>Streptophyta</taxon>
        <taxon>Embryophyta</taxon>
        <taxon>Tracheophyta</taxon>
        <taxon>Spermatophyta</taxon>
        <taxon>Magnoliopsida</taxon>
        <taxon>eudicotyledons</taxon>
        <taxon>Gunneridae</taxon>
        <taxon>Pentapetalae</taxon>
        <taxon>rosids</taxon>
        <taxon>malvids</taxon>
        <taxon>Malvales</taxon>
        <taxon>Malvaceae</taxon>
        <taxon>Malvoideae</taxon>
        <taxon>Gossypium</taxon>
    </lineage>
</organism>
<dbReference type="UniPathway" id="UPA00378"/>
<dbReference type="GO" id="GO:0008250">
    <property type="term" value="C:oligosaccharyltransferase complex"/>
    <property type="evidence" value="ECO:0007669"/>
    <property type="project" value="TreeGrafter"/>
</dbReference>
<sequence length="94" mass="11022">MIIIKKEGKKIWERKKRKGEEPFSSSQLFQNAETLEEKRGKEILIRFLSNDKKGLYSASFKVPDVYGVFQFKVEYEKLGYTSLSLSKRIWALAI</sequence>
<dbReference type="InterPro" id="IPR005013">
    <property type="entry name" value="DDOST_48_kDa_subunit"/>
</dbReference>
<dbReference type="GO" id="GO:0018279">
    <property type="term" value="P:protein N-linked glycosylation via asparagine"/>
    <property type="evidence" value="ECO:0007669"/>
    <property type="project" value="InterPro"/>
</dbReference>
<keyword evidence="3" id="KW-1185">Reference proteome</keyword>
<name>A0A5D2PXB7_GOSTO</name>
<dbReference type="Proteomes" id="UP000322667">
    <property type="component" value="Chromosome A07"/>
</dbReference>
<protein>
    <recommendedName>
        <fullName evidence="1">OST48 middle domain-containing protein</fullName>
    </recommendedName>
</protein>
<dbReference type="Pfam" id="PF23358">
    <property type="entry name" value="OST48_MD"/>
    <property type="match status" value="1"/>
</dbReference>